<feature type="transmembrane region" description="Helical" evidence="1">
    <location>
        <begin position="784"/>
        <end position="806"/>
    </location>
</feature>
<dbReference type="GO" id="GO:0016020">
    <property type="term" value="C:membrane"/>
    <property type="evidence" value="ECO:0007669"/>
    <property type="project" value="TreeGrafter"/>
</dbReference>
<evidence type="ECO:0000313" key="3">
    <source>
        <dbReference type="Proteomes" id="UP000011083"/>
    </source>
</evidence>
<dbReference type="InterPro" id="IPR009030">
    <property type="entry name" value="Growth_fac_rcpt_cys_sf"/>
</dbReference>
<dbReference type="PANTHER" id="PTHR22727:SF15">
    <property type="entry name" value="MRH DOMAIN-CONTAINING PROTEIN"/>
    <property type="match status" value="1"/>
</dbReference>
<reference evidence="2 3" key="1">
    <citation type="journal article" date="2013" name="Genome Biol.">
        <title>Genome of Acanthamoeba castellanii highlights extensive lateral gene transfer and early evolution of tyrosine kinase signaling.</title>
        <authorList>
            <person name="Clarke M."/>
            <person name="Lohan A.J."/>
            <person name="Liu B."/>
            <person name="Lagkouvardos I."/>
            <person name="Roy S."/>
            <person name="Zafar N."/>
            <person name="Bertelli C."/>
            <person name="Schilde C."/>
            <person name="Kianianmomeni A."/>
            <person name="Burglin T.R."/>
            <person name="Frech C."/>
            <person name="Turcotte B."/>
            <person name="Kopec K.O."/>
            <person name="Synnott J.M."/>
            <person name="Choo C."/>
            <person name="Paponov I."/>
            <person name="Finkler A."/>
            <person name="Soon Heng Tan C."/>
            <person name="Hutchins A.P."/>
            <person name="Weinmeier T."/>
            <person name="Rattei T."/>
            <person name="Chu J.S."/>
            <person name="Gimenez G."/>
            <person name="Irimia M."/>
            <person name="Rigden D.J."/>
            <person name="Fitzpatrick D.A."/>
            <person name="Lorenzo-Morales J."/>
            <person name="Bateman A."/>
            <person name="Chiu C.H."/>
            <person name="Tang P."/>
            <person name="Hegemann P."/>
            <person name="Fromm H."/>
            <person name="Raoult D."/>
            <person name="Greub G."/>
            <person name="Miranda-Saavedra D."/>
            <person name="Chen N."/>
            <person name="Nash P."/>
            <person name="Ginger M.L."/>
            <person name="Horn M."/>
            <person name="Schaap P."/>
            <person name="Caler L."/>
            <person name="Loftus B."/>
        </authorList>
    </citation>
    <scope>NUCLEOTIDE SEQUENCE [LARGE SCALE GENOMIC DNA]</scope>
    <source>
        <strain evidence="2 3">Neff</strain>
    </source>
</reference>
<dbReference type="SUPFAM" id="SSF50911">
    <property type="entry name" value="Mannose 6-phosphate receptor domain"/>
    <property type="match status" value="1"/>
</dbReference>
<dbReference type="EMBL" id="KB007939">
    <property type="protein sequence ID" value="ELR19049.1"/>
    <property type="molecule type" value="Genomic_DNA"/>
</dbReference>
<dbReference type="VEuPathDB" id="AmoebaDB:ACA1_236070"/>
<keyword evidence="1" id="KW-0472">Membrane</keyword>
<dbReference type="SMART" id="SM01411">
    <property type="entry name" value="Ephrin_rec_like"/>
    <property type="match status" value="3"/>
</dbReference>
<dbReference type="OMA" id="CEYISED"/>
<dbReference type="KEGG" id="acan:ACA1_236070"/>
<evidence type="ECO:0000256" key="1">
    <source>
        <dbReference type="SAM" id="Phobius"/>
    </source>
</evidence>
<gene>
    <name evidence="2" type="ORF">ACA1_236070</name>
</gene>
<dbReference type="GeneID" id="14919819"/>
<dbReference type="InterPro" id="IPR009011">
    <property type="entry name" value="Man6P_isomerase_rcpt-bd_dom_sf"/>
</dbReference>
<accession>L8H0N4</accession>
<name>L8H0N4_ACACF</name>
<dbReference type="OrthoDB" id="10252016at2759"/>
<protein>
    <submittedName>
        <fullName evidence="2">GCC2 and GCC3 domain containing protein</fullName>
    </submittedName>
</protein>
<organism evidence="2 3">
    <name type="scientific">Acanthamoeba castellanii (strain ATCC 30010 / Neff)</name>
    <dbReference type="NCBI Taxonomy" id="1257118"/>
    <lineage>
        <taxon>Eukaryota</taxon>
        <taxon>Amoebozoa</taxon>
        <taxon>Discosea</taxon>
        <taxon>Longamoebia</taxon>
        <taxon>Centramoebida</taxon>
        <taxon>Acanthamoebidae</taxon>
        <taxon>Acanthamoeba</taxon>
    </lineage>
</organism>
<keyword evidence="1" id="KW-0812">Transmembrane</keyword>
<dbReference type="InterPro" id="IPR039181">
    <property type="entry name" value="Elapor1/2"/>
</dbReference>
<dbReference type="STRING" id="1257118.L8H0N4"/>
<dbReference type="SUPFAM" id="SSF57184">
    <property type="entry name" value="Growth factor receptor domain"/>
    <property type="match status" value="1"/>
</dbReference>
<sequence>MVFDYGKCDNGTRPKVWSWLEEPRQQRCHGGLPLPPTSAEPCGLLDLQTCSPGEYLPADSAECLPCAPGHYSVGAGVIYSAWDPLPSVFNASCAECPGWSSPSAGATLRSGEGTSTLSARFNFFVEGTIEFSYKVHSSSPRSVFKFFIDAEEELSLNSTSSLSWETVVFPMGHGTHVFRWTFTSGSTTTPTTRGNAAELSWVRLWGTDYAETWCRSCPLGTAAQRFGSTECSRCGLHHHTLHEQSSECAPCPADEYSLTGLTCTPRPNCTAEDYLEVDGPCVGGRRERTLAPLQPQICLDRGAVFANTTVLPFRLCQCASGQFYSASTSACEVAPAGYAAVKLRTYFYPDHPSLDPAQQALQISTSAWGDGWSTNCSAVGVNIGNVDSYVTLNLTMETEGQLSFEYAGEDTTPVEEGNGLLLFVNGEFTDLPYVSHSSADATAATTTTTTKEAWQWRAYSRFLPAGELLLVWSYHQDNGTAGASRAMVRRIQILGASSGGGVDWSLKTCGEGTFSASPGSTGCQPCPPGHANPNLEPSLSCEPCEAGHFAQAGSKACLPCGQGTVSRTGAAYCSAPDHCTFTAVPSGSQYRLGALQHRGGVGPLAEANEKTEVLMSLCEPLTDNVCRESSGRYIHPYVCERERSGLGNGSDAGSVLAFEELAVGSFRLVFTPQSQSIVDATCPDGLPPSTIINFQCGAKEHGRGAPVRMSAAEDALADCHRMYKWLSIYACHLCDADDYRKVVGLCDEGKRLTTWVPLDDRSCFETNPKPFTDILDNCVEEIRFPAYTLALVSVGGAVLLAVMALVSVRNRMLQRRYDLIAGSVKAANDNEIEMQFASTDQMLAPEDFDRLYKRE</sequence>
<evidence type="ECO:0000313" key="2">
    <source>
        <dbReference type="EMBL" id="ELR19049.1"/>
    </source>
</evidence>
<proteinExistence type="predicted"/>
<dbReference type="PANTHER" id="PTHR22727">
    <property type="entry name" value="PROTEIN CBG13728"/>
    <property type="match status" value="1"/>
</dbReference>
<dbReference type="Gene3D" id="2.70.130.10">
    <property type="entry name" value="Mannose-6-phosphate receptor binding domain"/>
    <property type="match status" value="1"/>
</dbReference>
<dbReference type="AlphaFoldDB" id="L8H0N4"/>
<keyword evidence="1" id="KW-1133">Transmembrane helix</keyword>
<dbReference type="RefSeq" id="XP_004341113.1">
    <property type="nucleotide sequence ID" value="XM_004341065.1"/>
</dbReference>
<dbReference type="Proteomes" id="UP000011083">
    <property type="component" value="Unassembled WGS sequence"/>
</dbReference>
<keyword evidence="3" id="KW-1185">Reference proteome</keyword>